<proteinExistence type="predicted"/>
<dbReference type="PANTHER" id="PTHR24276:SF98">
    <property type="entry name" value="FI18310P1-RELATED"/>
    <property type="match status" value="1"/>
</dbReference>
<dbReference type="Proteomes" id="UP000002762">
    <property type="component" value="Unassembled WGS sequence"/>
</dbReference>
<feature type="signal peptide" evidence="2">
    <location>
        <begin position="1"/>
        <end position="20"/>
    </location>
</feature>
<evidence type="ECO:0000256" key="2">
    <source>
        <dbReference type="SAM" id="SignalP"/>
    </source>
</evidence>
<reference evidence="4 5" key="1">
    <citation type="journal article" date="2012" name="Sci. Rep.">
        <title>Genomic perspectives on the evolution of fungal entomopathogenicity in Beauveria bassiana.</title>
        <authorList>
            <person name="Xiao G."/>
            <person name="Ying S.H."/>
            <person name="Zheng P."/>
            <person name="Wang Z.L."/>
            <person name="Zhang S."/>
            <person name="Xie X.Q."/>
            <person name="Shang Y."/>
            <person name="St Leger R.J."/>
            <person name="Zhao G.P."/>
            <person name="Wang C."/>
            <person name="Feng M.G."/>
        </authorList>
    </citation>
    <scope>NUCLEOTIDE SEQUENCE [LARGE SCALE GENOMIC DNA]</scope>
    <source>
        <strain evidence="4 5">ARSEF 2860</strain>
    </source>
</reference>
<dbReference type="InterPro" id="IPR043504">
    <property type="entry name" value="Peptidase_S1_PA_chymotrypsin"/>
</dbReference>
<dbReference type="InParanoid" id="J4KMA3"/>
<dbReference type="AlphaFoldDB" id="J4KMA3"/>
<dbReference type="CDD" id="cd00190">
    <property type="entry name" value="Tryp_SPc"/>
    <property type="match status" value="1"/>
</dbReference>
<dbReference type="RefSeq" id="XP_008600849.1">
    <property type="nucleotide sequence ID" value="XM_008602627.1"/>
</dbReference>
<accession>J4KMA3</accession>
<dbReference type="InterPro" id="IPR009003">
    <property type="entry name" value="Peptidase_S1_PA"/>
</dbReference>
<name>J4KMA3_BEAB2</name>
<dbReference type="SMART" id="SM00020">
    <property type="entry name" value="Tryp_SPc"/>
    <property type="match status" value="1"/>
</dbReference>
<dbReference type="PROSITE" id="PS50240">
    <property type="entry name" value="TRYPSIN_DOM"/>
    <property type="match status" value="1"/>
</dbReference>
<organism evidence="4 5">
    <name type="scientific">Beauveria bassiana (strain ARSEF 2860)</name>
    <name type="common">White muscardine disease fungus</name>
    <name type="synonym">Tritirachium shiotae</name>
    <dbReference type="NCBI Taxonomy" id="655819"/>
    <lineage>
        <taxon>Eukaryota</taxon>
        <taxon>Fungi</taxon>
        <taxon>Dikarya</taxon>
        <taxon>Ascomycota</taxon>
        <taxon>Pezizomycotina</taxon>
        <taxon>Sordariomycetes</taxon>
        <taxon>Hypocreomycetidae</taxon>
        <taxon>Hypocreales</taxon>
        <taxon>Cordycipitaceae</taxon>
        <taxon>Beauveria</taxon>
    </lineage>
</organism>
<evidence type="ECO:0000313" key="4">
    <source>
        <dbReference type="EMBL" id="EJP63604.1"/>
    </source>
</evidence>
<sequence>MVPKTSLALVLALSTTSTTARSIDKRIIGGEEAAEGEFPSMVSFQSNGHECGGVLLDSTTVLTADHCGKHDISHDKDRVVRVGTTISDSGGVVSGYVKATVAPFGFPKAEQPTYWPNDIQIWKLLTAIEESDKIKYAKLPEEGSDPAPNSTAITVGWGDQGAESFHVPSPVSKLHKVTLPVHDRQVCIQADPNAGGRDSIVCAGGGGRGVGNFDSGGPLFDAATGTLIGITSWVPKEKNGAECGQMPTVFTRVGSYIPWIKANLSGGVGQPPSAEELWIREAMLLMSEHCSRFLHEDPDDACGEASGECLKEMPQDTPDTELLRCLDFKEACAGQKGEPAKHSQCIEKAKVCVKEKDIRVGGTEEIQECALKDL</sequence>
<dbReference type="STRING" id="655819.J4KMA3"/>
<dbReference type="EMBL" id="JH725174">
    <property type="protein sequence ID" value="EJP63604.1"/>
    <property type="molecule type" value="Genomic_DNA"/>
</dbReference>
<dbReference type="PANTHER" id="PTHR24276">
    <property type="entry name" value="POLYSERASE-RELATED"/>
    <property type="match status" value="1"/>
</dbReference>
<protein>
    <submittedName>
        <fullName evidence="4">Trypsin-like protease</fullName>
    </submittedName>
</protein>
<keyword evidence="2" id="KW-0732">Signal</keyword>
<keyword evidence="1" id="KW-1015">Disulfide bond</keyword>
<dbReference type="HOGENOM" id="CLU_006842_7_5_1"/>
<keyword evidence="4" id="KW-0645">Protease</keyword>
<dbReference type="Pfam" id="PF00089">
    <property type="entry name" value="Trypsin"/>
    <property type="match status" value="1"/>
</dbReference>
<feature type="domain" description="Peptidase S1" evidence="3">
    <location>
        <begin position="27"/>
        <end position="265"/>
    </location>
</feature>
<evidence type="ECO:0000259" key="3">
    <source>
        <dbReference type="PROSITE" id="PS50240"/>
    </source>
</evidence>
<keyword evidence="4" id="KW-0378">Hydrolase</keyword>
<gene>
    <name evidence="4" type="ORF">BBA_07530</name>
</gene>
<keyword evidence="5" id="KW-1185">Reference proteome</keyword>
<evidence type="ECO:0000256" key="1">
    <source>
        <dbReference type="ARBA" id="ARBA00023157"/>
    </source>
</evidence>
<dbReference type="InterPro" id="IPR050430">
    <property type="entry name" value="Peptidase_S1"/>
</dbReference>
<dbReference type="GO" id="GO:0004252">
    <property type="term" value="F:serine-type endopeptidase activity"/>
    <property type="evidence" value="ECO:0007669"/>
    <property type="project" value="InterPro"/>
</dbReference>
<dbReference type="SUPFAM" id="SSF50494">
    <property type="entry name" value="Trypsin-like serine proteases"/>
    <property type="match status" value="1"/>
</dbReference>
<dbReference type="InterPro" id="IPR001254">
    <property type="entry name" value="Trypsin_dom"/>
</dbReference>
<feature type="chain" id="PRO_5003779194" evidence="2">
    <location>
        <begin position="21"/>
        <end position="374"/>
    </location>
</feature>
<dbReference type="Gene3D" id="2.40.10.10">
    <property type="entry name" value="Trypsin-like serine proteases"/>
    <property type="match status" value="1"/>
</dbReference>
<dbReference type="GeneID" id="19890542"/>
<dbReference type="GO" id="GO:0006508">
    <property type="term" value="P:proteolysis"/>
    <property type="evidence" value="ECO:0007669"/>
    <property type="project" value="UniProtKB-KW"/>
</dbReference>
<evidence type="ECO:0000313" key="5">
    <source>
        <dbReference type="Proteomes" id="UP000002762"/>
    </source>
</evidence>